<keyword evidence="5" id="KW-1185">Reference proteome</keyword>
<proteinExistence type="inferred from homology"/>
<evidence type="ECO:0000256" key="1">
    <source>
        <dbReference type="ARBA" id="ARBA00023450"/>
    </source>
</evidence>
<keyword evidence="4" id="KW-0255">Endonuclease</keyword>
<dbReference type="EMBL" id="FUKO01000011">
    <property type="protein sequence ID" value="SJN21077.1"/>
    <property type="molecule type" value="Genomic_DNA"/>
</dbReference>
<dbReference type="InterPro" id="IPR002711">
    <property type="entry name" value="HNH"/>
</dbReference>
<sequence length="460" mass="49635">MFDTEGDFNYNGDMSKMTPVLEAMSRLDEVWGEIDDARELSREQLIAIDSAIGMVKRRLDAVHVDVAAEISRESRPELGADSLAKQQGYRSPAKLIAATTGMSTGDATRLIKVGEATAPRTDLLGERLPPRYPLVREALATGTLSATVAGLIVAVLDRCRVAAGYERTAEGERILVEAATGLAVDEVRKLIVRAEAWLDPDGVEPRAEEQRSQRSVTLFERDGMVHLNALLDPESAAPVVAAIRGFVSAAFAARKDQTDADAPDADRRSVPMIQADALSLFCAHLLGCEGQTSPLAGATVVVRMNLNDLESGTGSATVDGIEQPISISAARRMAADGGVIPCVLGGDSTVLDWGRRKRLFTRAQRLALVERDGGCAMCGLPPEMTRAHHIQWWKRHRGRTDLSNGVLLCESCHHRIHDNGWQVTVDGVGTKSAVWFTPPPHVDPSGTPRRGGRGRFDIAA</sequence>
<dbReference type="GO" id="GO:0008270">
    <property type="term" value="F:zinc ion binding"/>
    <property type="evidence" value="ECO:0007669"/>
    <property type="project" value="InterPro"/>
</dbReference>
<gene>
    <name evidence="4" type="ORF">FM104_02965</name>
</gene>
<dbReference type="Pfam" id="PF02720">
    <property type="entry name" value="DUF222"/>
    <property type="match status" value="1"/>
</dbReference>
<dbReference type="GO" id="GO:0004519">
    <property type="term" value="F:endonuclease activity"/>
    <property type="evidence" value="ECO:0007669"/>
    <property type="project" value="UniProtKB-KW"/>
</dbReference>
<dbReference type="GO" id="GO:0003676">
    <property type="term" value="F:nucleic acid binding"/>
    <property type="evidence" value="ECO:0007669"/>
    <property type="project" value="InterPro"/>
</dbReference>
<feature type="region of interest" description="Disordered" evidence="2">
    <location>
        <begin position="439"/>
        <end position="460"/>
    </location>
</feature>
<organism evidence="4 5">
    <name type="scientific">Microbacterium esteraromaticum</name>
    <dbReference type="NCBI Taxonomy" id="57043"/>
    <lineage>
        <taxon>Bacteria</taxon>
        <taxon>Bacillati</taxon>
        <taxon>Actinomycetota</taxon>
        <taxon>Actinomycetes</taxon>
        <taxon>Micrococcales</taxon>
        <taxon>Microbacteriaceae</taxon>
        <taxon>Microbacterium</taxon>
    </lineage>
</organism>
<dbReference type="InterPro" id="IPR003870">
    <property type="entry name" value="DUF222"/>
</dbReference>
<dbReference type="SMART" id="SM00507">
    <property type="entry name" value="HNHc"/>
    <property type="match status" value="1"/>
</dbReference>
<dbReference type="AlphaFoldDB" id="A0A1R4IMK9"/>
<evidence type="ECO:0000259" key="3">
    <source>
        <dbReference type="SMART" id="SM00507"/>
    </source>
</evidence>
<evidence type="ECO:0000313" key="5">
    <source>
        <dbReference type="Proteomes" id="UP000196320"/>
    </source>
</evidence>
<dbReference type="Proteomes" id="UP000196320">
    <property type="component" value="Unassembled WGS sequence"/>
</dbReference>
<evidence type="ECO:0000256" key="2">
    <source>
        <dbReference type="SAM" id="MobiDB-lite"/>
    </source>
</evidence>
<dbReference type="CDD" id="cd00085">
    <property type="entry name" value="HNHc"/>
    <property type="match status" value="1"/>
</dbReference>
<reference evidence="4 5" key="1">
    <citation type="submission" date="2017-02" db="EMBL/GenBank/DDBJ databases">
        <authorList>
            <person name="Peterson S.W."/>
        </authorList>
    </citation>
    <scope>NUCLEOTIDE SEQUENCE [LARGE SCALE GENOMIC DNA]</scope>
    <source>
        <strain evidence="4 5">B Mb 05.01</strain>
    </source>
</reference>
<accession>A0A1R4IMK9</accession>
<dbReference type="Pfam" id="PF01844">
    <property type="entry name" value="HNH"/>
    <property type="match status" value="1"/>
</dbReference>
<dbReference type="Gene3D" id="1.10.30.50">
    <property type="match status" value="1"/>
</dbReference>
<name>A0A1R4IMK9_9MICO</name>
<comment type="similarity">
    <text evidence="1">Belongs to the Rv1128c/1148c/1588c/1702c/1945/3466 family.</text>
</comment>
<dbReference type="InterPro" id="IPR003615">
    <property type="entry name" value="HNH_nuc"/>
</dbReference>
<evidence type="ECO:0000313" key="4">
    <source>
        <dbReference type="EMBL" id="SJN21077.1"/>
    </source>
</evidence>
<keyword evidence="4" id="KW-0378">Hydrolase</keyword>
<feature type="domain" description="HNH nuclease" evidence="3">
    <location>
        <begin position="363"/>
        <end position="414"/>
    </location>
</feature>
<protein>
    <submittedName>
        <fullName evidence="4">HNH endonuclease</fullName>
    </submittedName>
</protein>
<keyword evidence="4" id="KW-0540">Nuclease</keyword>